<evidence type="ECO:0000259" key="1">
    <source>
        <dbReference type="Pfam" id="PF04149"/>
    </source>
</evidence>
<dbReference type="Proteomes" id="UP001611339">
    <property type="component" value="Unassembled WGS sequence"/>
</dbReference>
<proteinExistence type="predicted"/>
<name>A0ABW7UM02_9ACTN</name>
<feature type="domain" description="DUF397" evidence="1">
    <location>
        <begin position="34"/>
        <end position="88"/>
    </location>
</feature>
<dbReference type="Pfam" id="PF04149">
    <property type="entry name" value="DUF397"/>
    <property type="match status" value="2"/>
</dbReference>
<keyword evidence="3" id="KW-1185">Reference proteome</keyword>
<dbReference type="RefSeq" id="WP_398714160.1">
    <property type="nucleotide sequence ID" value="NZ_JBIRUI010000035.1"/>
</dbReference>
<sequence>MASNAPDLTAAVWRKSSYSNGDGGNCVEVAEGFAHWRKSSYSNSSGGNCVEVADNIPHLVPVRDSKRPDGPVLLLPGAAWASFVEAVKAG</sequence>
<dbReference type="EMBL" id="JBIRUI010000035">
    <property type="protein sequence ID" value="MFI1719370.1"/>
    <property type="molecule type" value="Genomic_DNA"/>
</dbReference>
<feature type="domain" description="DUF397" evidence="1">
    <location>
        <begin position="11"/>
        <end position="30"/>
    </location>
</feature>
<accession>A0ABW7UM02</accession>
<reference evidence="2 3" key="1">
    <citation type="submission" date="2024-10" db="EMBL/GenBank/DDBJ databases">
        <title>The Natural Products Discovery Center: Release of the First 8490 Sequenced Strains for Exploring Actinobacteria Biosynthetic Diversity.</title>
        <authorList>
            <person name="Kalkreuter E."/>
            <person name="Kautsar S.A."/>
            <person name="Yang D."/>
            <person name="Bader C.D."/>
            <person name="Teijaro C.N."/>
            <person name="Fluegel L."/>
            <person name="Davis C.M."/>
            <person name="Simpson J.R."/>
            <person name="Lauterbach L."/>
            <person name="Steele A.D."/>
            <person name="Gui C."/>
            <person name="Meng S."/>
            <person name="Li G."/>
            <person name="Viehrig K."/>
            <person name="Ye F."/>
            <person name="Su P."/>
            <person name="Kiefer A.F."/>
            <person name="Nichols A."/>
            <person name="Cepeda A.J."/>
            <person name="Yan W."/>
            <person name="Fan B."/>
            <person name="Jiang Y."/>
            <person name="Adhikari A."/>
            <person name="Zheng C.-J."/>
            <person name="Schuster L."/>
            <person name="Cowan T.M."/>
            <person name="Smanski M.J."/>
            <person name="Chevrette M.G."/>
            <person name="De Carvalho L.P.S."/>
            <person name="Shen B."/>
        </authorList>
    </citation>
    <scope>NUCLEOTIDE SEQUENCE [LARGE SCALE GENOMIC DNA]</scope>
    <source>
        <strain evidence="2 3">NPDC020602</strain>
    </source>
</reference>
<dbReference type="InterPro" id="IPR007278">
    <property type="entry name" value="DUF397"/>
</dbReference>
<gene>
    <name evidence="2" type="ORF">ACH407_38145</name>
</gene>
<evidence type="ECO:0000313" key="2">
    <source>
        <dbReference type="EMBL" id="MFI1719370.1"/>
    </source>
</evidence>
<organism evidence="2 3">
    <name type="scientific">Streptomyces litmocidini</name>
    <dbReference type="NCBI Taxonomy" id="67318"/>
    <lineage>
        <taxon>Bacteria</taxon>
        <taxon>Bacillati</taxon>
        <taxon>Actinomycetota</taxon>
        <taxon>Actinomycetes</taxon>
        <taxon>Kitasatosporales</taxon>
        <taxon>Streptomycetaceae</taxon>
        <taxon>Streptomyces</taxon>
    </lineage>
</organism>
<protein>
    <submittedName>
        <fullName evidence="2">DUF397 domain-containing protein</fullName>
    </submittedName>
</protein>
<evidence type="ECO:0000313" key="3">
    <source>
        <dbReference type="Proteomes" id="UP001611339"/>
    </source>
</evidence>
<comment type="caution">
    <text evidence="2">The sequence shown here is derived from an EMBL/GenBank/DDBJ whole genome shotgun (WGS) entry which is preliminary data.</text>
</comment>